<reference evidence="2 3" key="1">
    <citation type="journal article" date="2018" name="PLoS Genet.">
        <title>Population sequencing reveals clonal diversity and ancestral inbreeding in the grapevine cultivar Chardonnay.</title>
        <authorList>
            <person name="Roach M.J."/>
            <person name="Johnson D.L."/>
            <person name="Bohlmann J."/>
            <person name="van Vuuren H.J."/>
            <person name="Jones S.J."/>
            <person name="Pretorius I.S."/>
            <person name="Schmidt S.A."/>
            <person name="Borneman A.R."/>
        </authorList>
    </citation>
    <scope>NUCLEOTIDE SEQUENCE [LARGE SCALE GENOMIC DNA]</scope>
    <source>
        <strain evidence="3">cv. Chardonnay</strain>
        <tissue evidence="2">Leaf</tissue>
    </source>
</reference>
<accession>A0A438E1S9</accession>
<dbReference type="EMBL" id="QGNW01001434">
    <property type="protein sequence ID" value="RVW41656.1"/>
    <property type="molecule type" value="Genomic_DNA"/>
</dbReference>
<feature type="region of interest" description="Disordered" evidence="1">
    <location>
        <begin position="76"/>
        <end position="99"/>
    </location>
</feature>
<protein>
    <submittedName>
        <fullName evidence="2">Uncharacterized protein</fullName>
    </submittedName>
</protein>
<proteinExistence type="predicted"/>
<dbReference type="Proteomes" id="UP000288805">
    <property type="component" value="Unassembled WGS sequence"/>
</dbReference>
<evidence type="ECO:0000313" key="2">
    <source>
        <dbReference type="EMBL" id="RVW41656.1"/>
    </source>
</evidence>
<evidence type="ECO:0000313" key="3">
    <source>
        <dbReference type="Proteomes" id="UP000288805"/>
    </source>
</evidence>
<dbReference type="AlphaFoldDB" id="A0A438E1S9"/>
<evidence type="ECO:0000256" key="1">
    <source>
        <dbReference type="SAM" id="MobiDB-lite"/>
    </source>
</evidence>
<comment type="caution">
    <text evidence="2">The sequence shown here is derived from an EMBL/GenBank/DDBJ whole genome shotgun (WGS) entry which is preliminary data.</text>
</comment>
<gene>
    <name evidence="2" type="ORF">CK203_068123</name>
</gene>
<organism evidence="2 3">
    <name type="scientific">Vitis vinifera</name>
    <name type="common">Grape</name>
    <dbReference type="NCBI Taxonomy" id="29760"/>
    <lineage>
        <taxon>Eukaryota</taxon>
        <taxon>Viridiplantae</taxon>
        <taxon>Streptophyta</taxon>
        <taxon>Embryophyta</taxon>
        <taxon>Tracheophyta</taxon>
        <taxon>Spermatophyta</taxon>
        <taxon>Magnoliopsida</taxon>
        <taxon>eudicotyledons</taxon>
        <taxon>Gunneridae</taxon>
        <taxon>Pentapetalae</taxon>
        <taxon>rosids</taxon>
        <taxon>Vitales</taxon>
        <taxon>Vitaceae</taxon>
        <taxon>Viteae</taxon>
        <taxon>Vitis</taxon>
    </lineage>
</organism>
<name>A0A438E1S9_VITVI</name>
<sequence>MTDEALTAEASGYESFPAIFGGDRVFFSSSPPFGCDQALVVGGVSGTEDIVEGVGFQALLRAVLTDGSPWVTGIEREKYMGNRSQANEDLQEREDPGSS</sequence>